<dbReference type="AlphaFoldDB" id="A0A919N8T6"/>
<dbReference type="Proteomes" id="UP000629619">
    <property type="component" value="Unassembled WGS sequence"/>
</dbReference>
<sequence>MMRTRITSAVLFTAAVLSLGACSDDDKTEAGASSAGTSTATSAAAAPPVGATSAAAAGGASDKAICEETNKAGEAMKESLLGSMKDGDFQPAEAKKMLEDFSTAVTAAAGSGTSKIATGAKSLADIATKSASAADPLTAVEDPAFEKAGTELAAACQAAGVKVNL</sequence>
<feature type="region of interest" description="Disordered" evidence="1">
    <location>
        <begin position="27"/>
        <end position="48"/>
    </location>
</feature>
<dbReference type="PROSITE" id="PS51257">
    <property type="entry name" value="PROKAR_LIPOPROTEIN"/>
    <property type="match status" value="1"/>
</dbReference>
<dbReference type="EMBL" id="BOMW01000037">
    <property type="protein sequence ID" value="GIF06604.1"/>
    <property type="molecule type" value="Genomic_DNA"/>
</dbReference>
<feature type="compositionally biased region" description="Low complexity" evidence="1">
    <location>
        <begin position="30"/>
        <end position="48"/>
    </location>
</feature>
<evidence type="ECO:0000313" key="4">
    <source>
        <dbReference type="Proteomes" id="UP000629619"/>
    </source>
</evidence>
<reference evidence="3" key="1">
    <citation type="submission" date="2021-01" db="EMBL/GenBank/DDBJ databases">
        <title>Whole genome shotgun sequence of Actinoplanes siamensis NBRC 109076.</title>
        <authorList>
            <person name="Komaki H."/>
            <person name="Tamura T."/>
        </authorList>
    </citation>
    <scope>NUCLEOTIDE SEQUENCE</scope>
    <source>
        <strain evidence="3">NBRC 109076</strain>
    </source>
</reference>
<dbReference type="RefSeq" id="WP_203682044.1">
    <property type="nucleotide sequence ID" value="NZ_BOMW01000037.1"/>
</dbReference>
<keyword evidence="2" id="KW-0732">Signal</keyword>
<gene>
    <name evidence="3" type="ORF">Asi03nite_41420</name>
</gene>
<organism evidence="3 4">
    <name type="scientific">Actinoplanes siamensis</name>
    <dbReference type="NCBI Taxonomy" id="1223317"/>
    <lineage>
        <taxon>Bacteria</taxon>
        <taxon>Bacillati</taxon>
        <taxon>Actinomycetota</taxon>
        <taxon>Actinomycetes</taxon>
        <taxon>Micromonosporales</taxon>
        <taxon>Micromonosporaceae</taxon>
        <taxon>Actinoplanes</taxon>
    </lineage>
</organism>
<name>A0A919N8T6_9ACTN</name>
<evidence type="ECO:0000256" key="1">
    <source>
        <dbReference type="SAM" id="MobiDB-lite"/>
    </source>
</evidence>
<evidence type="ECO:0008006" key="5">
    <source>
        <dbReference type="Google" id="ProtNLM"/>
    </source>
</evidence>
<evidence type="ECO:0000256" key="2">
    <source>
        <dbReference type="SAM" id="SignalP"/>
    </source>
</evidence>
<feature type="signal peptide" evidence="2">
    <location>
        <begin position="1"/>
        <end position="23"/>
    </location>
</feature>
<keyword evidence="4" id="KW-1185">Reference proteome</keyword>
<proteinExistence type="predicted"/>
<comment type="caution">
    <text evidence="3">The sequence shown here is derived from an EMBL/GenBank/DDBJ whole genome shotgun (WGS) entry which is preliminary data.</text>
</comment>
<protein>
    <recommendedName>
        <fullName evidence="5">Lipoprotein</fullName>
    </recommendedName>
</protein>
<feature type="chain" id="PRO_5037726042" description="Lipoprotein" evidence="2">
    <location>
        <begin position="24"/>
        <end position="165"/>
    </location>
</feature>
<evidence type="ECO:0000313" key="3">
    <source>
        <dbReference type="EMBL" id="GIF06604.1"/>
    </source>
</evidence>
<accession>A0A919N8T6</accession>